<evidence type="ECO:0000313" key="1">
    <source>
        <dbReference type="EMBL" id="GAP42884.1"/>
    </source>
</evidence>
<dbReference type="Gene3D" id="3.10.450.50">
    <property type="match status" value="1"/>
</dbReference>
<name>A0A0S7BZR0_9BACT</name>
<gene>
    <name evidence="1" type="ORF">TBC1_111024</name>
</gene>
<evidence type="ECO:0008006" key="3">
    <source>
        <dbReference type="Google" id="ProtNLM"/>
    </source>
</evidence>
<reference evidence="1" key="1">
    <citation type="journal article" date="2015" name="Genome Announc.">
        <title>Draft Genome Sequence of Bacteroidales Strain TBC1, a Novel Isolate from a Methanogenic Wastewater Treatment System.</title>
        <authorList>
            <person name="Tourlousse D.M."/>
            <person name="Matsuura N."/>
            <person name="Sun L."/>
            <person name="Toyonaga M."/>
            <person name="Kuroda K."/>
            <person name="Ohashi A."/>
            <person name="Cruz R."/>
            <person name="Yamaguchi T."/>
            <person name="Sekiguchi Y."/>
        </authorList>
    </citation>
    <scope>NUCLEOTIDE SEQUENCE [LARGE SCALE GENOMIC DNA]</scope>
    <source>
        <strain evidence="1">TBC1</strain>
    </source>
</reference>
<evidence type="ECO:0000313" key="2">
    <source>
        <dbReference type="Proteomes" id="UP000053091"/>
    </source>
</evidence>
<dbReference type="Proteomes" id="UP000053091">
    <property type="component" value="Unassembled WGS sequence"/>
</dbReference>
<sequence length="165" mass="18305">MFTFGSVFDKFYKLNGNRVILTAAVLKFKGMELIGKIRITLICSILMLLLPALVPAQDVIAKVAASIRTANARELSNHFNATIDLSVPGTEGTFSKAQSEIIMRNFFTKYPPASYTQSHQGQSKDGSQYAIGMYKSGNAVFRAYYLIKTVNGKPAIHQLKFENEE</sequence>
<accession>A0A0S7BZR0</accession>
<keyword evidence="2" id="KW-1185">Reference proteome</keyword>
<dbReference type="EMBL" id="DF968182">
    <property type="protein sequence ID" value="GAP42884.1"/>
    <property type="molecule type" value="Genomic_DNA"/>
</dbReference>
<dbReference type="InterPro" id="IPR031977">
    <property type="entry name" value="DUF4783"/>
</dbReference>
<proteinExistence type="predicted"/>
<dbReference type="STRING" id="1678841.TBC1_111024"/>
<dbReference type="AlphaFoldDB" id="A0A0S7BZR0"/>
<protein>
    <recommendedName>
        <fullName evidence="3">DUF4783 domain-containing protein</fullName>
    </recommendedName>
</protein>
<dbReference type="Pfam" id="PF16022">
    <property type="entry name" value="DUF4783"/>
    <property type="match status" value="1"/>
</dbReference>
<organism evidence="1">
    <name type="scientific">Lentimicrobium saccharophilum</name>
    <dbReference type="NCBI Taxonomy" id="1678841"/>
    <lineage>
        <taxon>Bacteria</taxon>
        <taxon>Pseudomonadati</taxon>
        <taxon>Bacteroidota</taxon>
        <taxon>Bacteroidia</taxon>
        <taxon>Bacteroidales</taxon>
        <taxon>Lentimicrobiaceae</taxon>
        <taxon>Lentimicrobium</taxon>
    </lineage>
</organism>
<dbReference type="OrthoDB" id="1524766at2"/>